<evidence type="ECO:0000313" key="4">
    <source>
        <dbReference type="EMBL" id="SPF47146.1"/>
    </source>
</evidence>
<dbReference type="Gene3D" id="3.40.630.30">
    <property type="match status" value="1"/>
</dbReference>
<evidence type="ECO:0000259" key="3">
    <source>
        <dbReference type="PROSITE" id="PS51186"/>
    </source>
</evidence>
<sequence>MSLEKVSIKEIMNEASLVDSLKVIKDSFITIARELNLTEENCPSNPAFTNLENLKKMKDKEIGMFGLFEEGIQIGFVAIEKANDIFYIERLSVLPRYRHKGYGKLLMNFVFNYVKAQGAKKVSIGIVDENSVLKNWYKLYGFIETGLKKYEHLPFTVCFMEKLVERIV</sequence>
<evidence type="ECO:0000256" key="1">
    <source>
        <dbReference type="ARBA" id="ARBA00022679"/>
    </source>
</evidence>
<evidence type="ECO:0000256" key="2">
    <source>
        <dbReference type="ARBA" id="ARBA00023315"/>
    </source>
</evidence>
<evidence type="ECO:0000313" key="5">
    <source>
        <dbReference type="Proteomes" id="UP000238916"/>
    </source>
</evidence>
<dbReference type="GO" id="GO:0016747">
    <property type="term" value="F:acyltransferase activity, transferring groups other than amino-acyl groups"/>
    <property type="evidence" value="ECO:0007669"/>
    <property type="project" value="InterPro"/>
</dbReference>
<dbReference type="PROSITE" id="PS51186">
    <property type="entry name" value="GNAT"/>
    <property type="match status" value="1"/>
</dbReference>
<name>A0A2U3L5F2_9FIRM</name>
<keyword evidence="1 4" id="KW-0808">Transferase</keyword>
<dbReference type="EMBL" id="OMOF01000312">
    <property type="protein sequence ID" value="SPF47146.1"/>
    <property type="molecule type" value="Genomic_DNA"/>
</dbReference>
<proteinExistence type="predicted"/>
<keyword evidence="2" id="KW-0012">Acyltransferase</keyword>
<dbReference type="CDD" id="cd04301">
    <property type="entry name" value="NAT_SF"/>
    <property type="match status" value="1"/>
</dbReference>
<dbReference type="SUPFAM" id="SSF55729">
    <property type="entry name" value="Acyl-CoA N-acyltransferases (Nat)"/>
    <property type="match status" value="1"/>
</dbReference>
<dbReference type="InterPro" id="IPR050680">
    <property type="entry name" value="YpeA/RimI_acetyltransf"/>
</dbReference>
<dbReference type="AlphaFoldDB" id="A0A2U3L5F2"/>
<gene>
    <name evidence="4" type="ORF">SBF1_380007</name>
</gene>
<dbReference type="Proteomes" id="UP000238916">
    <property type="component" value="Unassembled WGS sequence"/>
</dbReference>
<protein>
    <submittedName>
        <fullName evidence="4">Acetyltransferase family protein</fullName>
    </submittedName>
</protein>
<reference evidence="5" key="1">
    <citation type="submission" date="2018-02" db="EMBL/GenBank/DDBJ databases">
        <authorList>
            <person name="Hausmann B."/>
        </authorList>
    </citation>
    <scope>NUCLEOTIDE SEQUENCE [LARGE SCALE GENOMIC DNA]</scope>
    <source>
        <strain evidence="5">Peat soil MAG SbF1</strain>
    </source>
</reference>
<dbReference type="OrthoDB" id="9813917at2"/>
<accession>A0A2U3L5F2</accession>
<feature type="domain" description="N-acetyltransferase" evidence="3">
    <location>
        <begin position="7"/>
        <end position="165"/>
    </location>
</feature>
<organism evidence="4 5">
    <name type="scientific">Candidatus Desulfosporosinus infrequens</name>
    <dbReference type="NCBI Taxonomy" id="2043169"/>
    <lineage>
        <taxon>Bacteria</taxon>
        <taxon>Bacillati</taxon>
        <taxon>Bacillota</taxon>
        <taxon>Clostridia</taxon>
        <taxon>Eubacteriales</taxon>
        <taxon>Desulfitobacteriaceae</taxon>
        <taxon>Desulfosporosinus</taxon>
    </lineage>
</organism>
<dbReference type="PANTHER" id="PTHR43420">
    <property type="entry name" value="ACETYLTRANSFERASE"/>
    <property type="match status" value="1"/>
</dbReference>
<dbReference type="Pfam" id="PF00583">
    <property type="entry name" value="Acetyltransf_1"/>
    <property type="match status" value="1"/>
</dbReference>
<dbReference type="InterPro" id="IPR000182">
    <property type="entry name" value="GNAT_dom"/>
</dbReference>
<dbReference type="InterPro" id="IPR016181">
    <property type="entry name" value="Acyl_CoA_acyltransferase"/>
</dbReference>